<comment type="pathway">
    <text evidence="1">Amino-acid biosynthesis; L-histidine biosynthesis; L-histidine from 5-phospho-alpha-D-ribose 1-diphosphate: step 8/9.</text>
</comment>
<reference evidence="11 12" key="1">
    <citation type="submission" date="2016-10" db="EMBL/GenBank/DDBJ databases">
        <title>Marinobacter salinus sp. nov., a moderately halophilic bacterium isolated from a tidal flat environment.</title>
        <authorList>
            <person name="Park S.-J."/>
        </authorList>
    </citation>
    <scope>NUCLEOTIDE SEQUENCE [LARGE SCALE GENOMIC DNA]</scope>
    <source>
        <strain evidence="11 12">Hb8</strain>
    </source>
</reference>
<protein>
    <recommendedName>
        <fullName evidence="4">Histidinol-phosphatase</fullName>
        <ecNumber evidence="3">3.1.3.15</ecNumber>
    </recommendedName>
    <alternativeName>
        <fullName evidence="8">Histidinol-phosphate phosphatase</fullName>
    </alternativeName>
</protein>
<dbReference type="RefSeq" id="WP_070970334.1">
    <property type="nucleotide sequence ID" value="NZ_CP017715.1"/>
</dbReference>
<comment type="catalytic activity">
    <reaction evidence="9">
        <text>L-histidinol phosphate + H2O = L-histidinol + phosphate</text>
        <dbReference type="Rhea" id="RHEA:14465"/>
        <dbReference type="ChEBI" id="CHEBI:15377"/>
        <dbReference type="ChEBI" id="CHEBI:43474"/>
        <dbReference type="ChEBI" id="CHEBI:57699"/>
        <dbReference type="ChEBI" id="CHEBI:57980"/>
        <dbReference type="EC" id="3.1.3.15"/>
    </reaction>
    <physiologicalReaction direction="left-to-right" evidence="9">
        <dbReference type="Rhea" id="RHEA:14466"/>
    </physiologicalReaction>
</comment>
<sequence length="218" mass="24737">MTLAIFDLDNTLLAGDSDHAWGEFLVEEGIVDAEEYQKANDRFYHEYLNGELDIVHYLGFALQPLAIHNMDQLLDWRNTFMEKKVRPMMLSKATQLLDSHREQGHTLMIITATNRFVTEPIAEALGIEHLIATEPELVNGRYTGEVAGIPSFQDGKVTRLNDWLEAHDRNLDGAWFYSDSHNDAPLLKVVSNPVAVDPDPTLEALAREHGWKILSLRD</sequence>
<dbReference type="SUPFAM" id="SSF56784">
    <property type="entry name" value="HAD-like"/>
    <property type="match status" value="1"/>
</dbReference>
<keyword evidence="7" id="KW-0460">Magnesium</keyword>
<comment type="similarity">
    <text evidence="2">Belongs to the HAD-like hydrolase superfamily. SerB family.</text>
</comment>
<dbReference type="AlphaFoldDB" id="A0A1D9GML1"/>
<evidence type="ECO:0000313" key="12">
    <source>
        <dbReference type="Proteomes" id="UP000177445"/>
    </source>
</evidence>
<keyword evidence="5" id="KW-0479">Metal-binding</keyword>
<dbReference type="EC" id="3.1.3.15" evidence="3"/>
<evidence type="ECO:0000256" key="10">
    <source>
        <dbReference type="ARBA" id="ARBA00053547"/>
    </source>
</evidence>
<accession>A0A1D9GML1</accession>
<keyword evidence="6" id="KW-0378">Hydrolase</keyword>
<keyword evidence="12" id="KW-1185">Reference proteome</keyword>
<dbReference type="Gene3D" id="3.40.50.1000">
    <property type="entry name" value="HAD superfamily/HAD-like"/>
    <property type="match status" value="1"/>
</dbReference>
<evidence type="ECO:0000256" key="1">
    <source>
        <dbReference type="ARBA" id="ARBA00004970"/>
    </source>
</evidence>
<evidence type="ECO:0000313" key="11">
    <source>
        <dbReference type="EMBL" id="AOY88839.1"/>
    </source>
</evidence>
<dbReference type="InterPro" id="IPR036412">
    <property type="entry name" value="HAD-like_sf"/>
</dbReference>
<dbReference type="NCBIfam" id="TIGR01488">
    <property type="entry name" value="HAD-SF-IB"/>
    <property type="match status" value="1"/>
</dbReference>
<dbReference type="KEGG" id="msq:BKP64_12030"/>
<evidence type="ECO:0000256" key="9">
    <source>
        <dbReference type="ARBA" id="ARBA00052092"/>
    </source>
</evidence>
<dbReference type="PANTHER" id="PTHR43344">
    <property type="entry name" value="PHOSPHOSERINE PHOSPHATASE"/>
    <property type="match status" value="1"/>
</dbReference>
<evidence type="ECO:0000256" key="4">
    <source>
        <dbReference type="ARBA" id="ARBA00021697"/>
    </source>
</evidence>
<comment type="function">
    <text evidence="10">Catalyzes the dephosphorylation of histidinol-phosphate to histidinol, the direct precursor of histidine.</text>
</comment>
<dbReference type="OrthoDB" id="9784466at2"/>
<organism evidence="11 12">
    <name type="scientific">Marinobacter salinus</name>
    <dbReference type="NCBI Taxonomy" id="1874317"/>
    <lineage>
        <taxon>Bacteria</taxon>
        <taxon>Pseudomonadati</taxon>
        <taxon>Pseudomonadota</taxon>
        <taxon>Gammaproteobacteria</taxon>
        <taxon>Pseudomonadales</taxon>
        <taxon>Marinobacteraceae</taxon>
        <taxon>Marinobacter</taxon>
    </lineage>
</organism>
<dbReference type="STRING" id="1874317.BKP64_12030"/>
<name>A0A1D9GML1_9GAMM</name>
<dbReference type="EMBL" id="CP017715">
    <property type="protein sequence ID" value="AOY88839.1"/>
    <property type="molecule type" value="Genomic_DNA"/>
</dbReference>
<evidence type="ECO:0000256" key="6">
    <source>
        <dbReference type="ARBA" id="ARBA00022801"/>
    </source>
</evidence>
<dbReference type="GO" id="GO:0046872">
    <property type="term" value="F:metal ion binding"/>
    <property type="evidence" value="ECO:0007669"/>
    <property type="project" value="UniProtKB-KW"/>
</dbReference>
<dbReference type="Pfam" id="PF12710">
    <property type="entry name" value="HAD"/>
    <property type="match status" value="1"/>
</dbReference>
<dbReference type="InterPro" id="IPR006385">
    <property type="entry name" value="HAD_hydro_SerB1"/>
</dbReference>
<dbReference type="InterPro" id="IPR050582">
    <property type="entry name" value="HAD-like_SerB"/>
</dbReference>
<gene>
    <name evidence="11" type="ORF">BKP64_12030</name>
</gene>
<dbReference type="Gene3D" id="1.20.1440.100">
    <property type="entry name" value="SG protein - dephosphorylation function"/>
    <property type="match status" value="1"/>
</dbReference>
<dbReference type="CDD" id="cd02612">
    <property type="entry name" value="HAD_PGPPase"/>
    <property type="match status" value="1"/>
</dbReference>
<dbReference type="InterPro" id="IPR023214">
    <property type="entry name" value="HAD_sf"/>
</dbReference>
<evidence type="ECO:0000256" key="3">
    <source>
        <dbReference type="ARBA" id="ARBA00013085"/>
    </source>
</evidence>
<dbReference type="PANTHER" id="PTHR43344:SF13">
    <property type="entry name" value="PHOSPHATASE RV3661-RELATED"/>
    <property type="match status" value="1"/>
</dbReference>
<evidence type="ECO:0000256" key="7">
    <source>
        <dbReference type="ARBA" id="ARBA00022842"/>
    </source>
</evidence>
<proteinExistence type="inferred from homology"/>
<dbReference type="GO" id="GO:0004401">
    <property type="term" value="F:histidinol-phosphatase activity"/>
    <property type="evidence" value="ECO:0007669"/>
    <property type="project" value="UniProtKB-EC"/>
</dbReference>
<dbReference type="FunFam" id="3.40.50.1000:FF:000025">
    <property type="entry name" value="HAD hydrolase, family IB"/>
    <property type="match status" value="1"/>
</dbReference>
<evidence type="ECO:0000256" key="5">
    <source>
        <dbReference type="ARBA" id="ARBA00022723"/>
    </source>
</evidence>
<evidence type="ECO:0000256" key="2">
    <source>
        <dbReference type="ARBA" id="ARBA00009184"/>
    </source>
</evidence>
<evidence type="ECO:0000256" key="8">
    <source>
        <dbReference type="ARBA" id="ARBA00033209"/>
    </source>
</evidence>
<dbReference type="NCBIfam" id="TIGR01490">
    <property type="entry name" value="HAD-SF-IB-hyp1"/>
    <property type="match status" value="1"/>
</dbReference>
<dbReference type="Proteomes" id="UP000177445">
    <property type="component" value="Chromosome"/>
</dbReference>